<reference evidence="1" key="1">
    <citation type="submission" date="2020-10" db="EMBL/GenBank/DDBJ databases">
        <authorList>
            <person name="Gilroy R."/>
        </authorList>
    </citation>
    <scope>NUCLEOTIDE SEQUENCE</scope>
    <source>
        <strain evidence="1">ChiBcolR7-354</strain>
    </source>
</reference>
<dbReference type="AlphaFoldDB" id="A0A9D0ZDW2"/>
<accession>A0A9D0ZDW2</accession>
<dbReference type="Proteomes" id="UP000824262">
    <property type="component" value="Unassembled WGS sequence"/>
</dbReference>
<dbReference type="EMBL" id="DVGA01000061">
    <property type="protein sequence ID" value="HIQ78822.1"/>
    <property type="molecule type" value="Genomic_DNA"/>
</dbReference>
<sequence length="600" mass="64548">MNGCEAFCQSCEGVGCMSCESTCQGACEGCESALCQGYCESCESCEGCESACESYGQSADTYEWVFNPVKVVSNATDKAVRALWSGFVAGEEVLCAACNGYLWQLTLSEDGKWSKTSCGAIDTERDVCMFGFDEKLYLLNGSEYKVWDGTSLENVGGYRPMVAVAAPPSGGGTALEQINLLTGARRMRFSPDGEAKSFVLPEQGIASVDYVINTATGAAESGWSADTAAGKVIFTSAPAEGVNSLEIGWTAAGSDAAAVKAMRFAELYNGAQDTRVFIYGDGSNAALYSGIDFDGQPRADYFPALNTAHIGEANSPLTAMIRHYDRLLAFKPGSAYSISYSAITLADGGVTAGFCITPVNRSMGCCAPGQAVMVENAPRTVDARSVLEWRSLGAYAGTGAERNAERVSQRVDATIRTFDLESARTFYDRYNHEYYVIGADGTALVQNIEADAWYVYTNFAARCLINYKDELYSGTADGELRHFSEVYADDCGEAIDARWESGAMGFGEDFKVKYSAMLWIGVKPEDGGRIAVTAETDRRTDAVEYLCRSPEGGSVPETARVKLRSGRFTYYKLILCCPWAGSTATVVSVELRVRGSGYVR</sequence>
<reference evidence="1" key="2">
    <citation type="journal article" date="2021" name="PeerJ">
        <title>Extensive microbial diversity within the chicken gut microbiome revealed by metagenomics and culture.</title>
        <authorList>
            <person name="Gilroy R."/>
            <person name="Ravi A."/>
            <person name="Getino M."/>
            <person name="Pursley I."/>
            <person name="Horton D.L."/>
            <person name="Alikhan N.F."/>
            <person name="Baker D."/>
            <person name="Gharbi K."/>
            <person name="Hall N."/>
            <person name="Watson M."/>
            <person name="Adriaenssens E.M."/>
            <person name="Foster-Nyarko E."/>
            <person name="Jarju S."/>
            <person name="Secka A."/>
            <person name="Antonio M."/>
            <person name="Oren A."/>
            <person name="Chaudhuri R.R."/>
            <person name="La Ragione R."/>
            <person name="Hildebrand F."/>
            <person name="Pallen M.J."/>
        </authorList>
    </citation>
    <scope>NUCLEOTIDE SEQUENCE</scope>
    <source>
        <strain evidence="1">ChiBcolR7-354</strain>
    </source>
</reference>
<proteinExistence type="predicted"/>
<name>A0A9D0ZDW2_9FIRM</name>
<gene>
    <name evidence="1" type="ORF">IAB77_06145</name>
</gene>
<organism evidence="1 2">
    <name type="scientific">Candidatus Scatomorpha intestinavium</name>
    <dbReference type="NCBI Taxonomy" id="2840922"/>
    <lineage>
        <taxon>Bacteria</taxon>
        <taxon>Bacillati</taxon>
        <taxon>Bacillota</taxon>
        <taxon>Clostridia</taxon>
        <taxon>Eubacteriales</taxon>
        <taxon>Candidatus Scatomorpha</taxon>
    </lineage>
</organism>
<protein>
    <submittedName>
        <fullName evidence="1">Uncharacterized protein</fullName>
    </submittedName>
</protein>
<evidence type="ECO:0000313" key="1">
    <source>
        <dbReference type="EMBL" id="HIQ78822.1"/>
    </source>
</evidence>
<comment type="caution">
    <text evidence="1">The sequence shown here is derived from an EMBL/GenBank/DDBJ whole genome shotgun (WGS) entry which is preliminary data.</text>
</comment>
<evidence type="ECO:0000313" key="2">
    <source>
        <dbReference type="Proteomes" id="UP000824262"/>
    </source>
</evidence>